<feature type="compositionally biased region" description="Acidic residues" evidence="1">
    <location>
        <begin position="488"/>
        <end position="506"/>
    </location>
</feature>
<feature type="chain" id="PRO_5038457956" description="PE-PPE domain-containing protein" evidence="2">
    <location>
        <begin position="23"/>
        <end position="556"/>
    </location>
</feature>
<dbReference type="OrthoDB" id="4568361at2"/>
<gene>
    <name evidence="4" type="ORF">BHQ17_11500</name>
</gene>
<dbReference type="InterPro" id="IPR013228">
    <property type="entry name" value="PE-PPE_C"/>
</dbReference>
<dbReference type="AlphaFoldDB" id="A0A1E3RWT2"/>
<comment type="caution">
    <text evidence="4">The sequence shown here is derived from an EMBL/GenBank/DDBJ whole genome shotgun (WGS) entry which is preliminary data.</text>
</comment>
<feature type="domain" description="PE-PPE" evidence="3">
    <location>
        <begin position="84"/>
        <end position="335"/>
    </location>
</feature>
<name>A0A1E3RWT2_9MYCO</name>
<feature type="region of interest" description="Disordered" evidence="1">
    <location>
        <begin position="425"/>
        <end position="556"/>
    </location>
</feature>
<feature type="compositionally biased region" description="Acidic residues" evidence="1">
    <location>
        <begin position="425"/>
        <end position="437"/>
    </location>
</feature>
<keyword evidence="5" id="KW-1185">Reference proteome</keyword>
<dbReference type="RefSeq" id="WP_069405332.1">
    <property type="nucleotide sequence ID" value="NZ_MIGZ01000056.1"/>
</dbReference>
<feature type="compositionally biased region" description="Low complexity" evidence="1">
    <location>
        <begin position="511"/>
        <end position="556"/>
    </location>
</feature>
<feature type="signal peptide" evidence="2">
    <location>
        <begin position="1"/>
        <end position="22"/>
    </location>
</feature>
<sequence length="556" mass="58371">MRKAGRAIFLVLLGALSTAVFGAITAVMAAISLAATTVLIVPGTGTPNANVVENYMPNFYDRYIGGTDAELPAECVAATDCTLTGINYPASFFPLFFFSGWCVPGRCDTWNDSVGTGVTNLNTTLIDRLVNTDDDIILAGYSQGGSVVSNELRNLASLSPELKQRLSVFVIGNAYNPDGGLFTRLGFLPTIPFLDITFGPSMPTNLGIPITSVGFEYDPVMYAPLYWLNPFAMLNALAAFELVHGYYLSPTGSSPDSSIAYGYTEEELAQILQGPCPGPNCRVDADGNRYFMIPAKSLPLTDLVMQIVPGPLRPFVRPVVDLVTPVLKVLVDLGYNWSGDPGQTRWLSPLPFNPFQNWFAVGQDLVEAVGEGIQNAFGGGTTTLIAPPADTTLAASSTSKVESGKSEPAWKQKLALVVNQRDDAAVGDDVADEDVVNEDVTNGTDATDDDGTEGEDVGTIDDETEGTGNAGGAEGEDVGTIDEKAEGTENEDLGTEAEDVESEDLGAESQDGPNDNDGATGTNDDDGATATNDNDGNDGATATNDNDGNDAGQAAA</sequence>
<evidence type="ECO:0000256" key="2">
    <source>
        <dbReference type="SAM" id="SignalP"/>
    </source>
</evidence>
<dbReference type="EMBL" id="MIGZ01000056">
    <property type="protein sequence ID" value="ODQ93872.1"/>
    <property type="molecule type" value="Genomic_DNA"/>
</dbReference>
<evidence type="ECO:0000313" key="4">
    <source>
        <dbReference type="EMBL" id="ODQ93872.1"/>
    </source>
</evidence>
<evidence type="ECO:0000256" key="1">
    <source>
        <dbReference type="SAM" id="MobiDB-lite"/>
    </source>
</evidence>
<dbReference type="Proteomes" id="UP000094243">
    <property type="component" value="Unassembled WGS sequence"/>
</dbReference>
<dbReference type="InterPro" id="IPR029058">
    <property type="entry name" value="AB_hydrolase_fold"/>
</dbReference>
<protein>
    <recommendedName>
        <fullName evidence="3">PE-PPE domain-containing protein</fullName>
    </recommendedName>
</protein>
<keyword evidence="2" id="KW-0732">Signal</keyword>
<proteinExistence type="predicted"/>
<dbReference type="Pfam" id="PF08237">
    <property type="entry name" value="PE-PPE"/>
    <property type="match status" value="1"/>
</dbReference>
<dbReference type="SUPFAM" id="SSF53474">
    <property type="entry name" value="alpha/beta-Hydrolases"/>
    <property type="match status" value="1"/>
</dbReference>
<dbReference type="Gene3D" id="3.40.50.1820">
    <property type="entry name" value="alpha/beta hydrolase"/>
    <property type="match status" value="1"/>
</dbReference>
<evidence type="ECO:0000259" key="3">
    <source>
        <dbReference type="Pfam" id="PF08237"/>
    </source>
</evidence>
<organism evidence="4 5">
    <name type="scientific">Mycolicibacterium holsaticum</name>
    <dbReference type="NCBI Taxonomy" id="152142"/>
    <lineage>
        <taxon>Bacteria</taxon>
        <taxon>Bacillati</taxon>
        <taxon>Actinomycetota</taxon>
        <taxon>Actinomycetes</taxon>
        <taxon>Mycobacteriales</taxon>
        <taxon>Mycobacteriaceae</taxon>
        <taxon>Mycolicibacterium</taxon>
    </lineage>
</organism>
<accession>A0A1E3RWT2</accession>
<reference evidence="5" key="1">
    <citation type="submission" date="2016-09" db="EMBL/GenBank/DDBJ databases">
        <authorList>
            <person name="Greninger A.L."/>
            <person name="Jerome K.R."/>
            <person name="Mcnair B."/>
            <person name="Wallis C."/>
            <person name="Fang F."/>
        </authorList>
    </citation>
    <scope>NUCLEOTIDE SEQUENCE [LARGE SCALE GENOMIC DNA]</scope>
    <source>
        <strain evidence="5">M7</strain>
    </source>
</reference>
<feature type="compositionally biased region" description="Acidic residues" evidence="1">
    <location>
        <begin position="446"/>
        <end position="465"/>
    </location>
</feature>
<evidence type="ECO:0000313" key="5">
    <source>
        <dbReference type="Proteomes" id="UP000094243"/>
    </source>
</evidence>